<dbReference type="PANTHER" id="PTHR43094:SF1">
    <property type="entry name" value="AMINOTRANSFERASE CLASS-III"/>
    <property type="match status" value="1"/>
</dbReference>
<proteinExistence type="inferred from homology"/>
<dbReference type="InterPro" id="IPR005814">
    <property type="entry name" value="Aminotrans_3"/>
</dbReference>
<evidence type="ECO:0000313" key="5">
    <source>
        <dbReference type="Proteomes" id="UP000050424"/>
    </source>
</evidence>
<sequence length="501" mass="54103">MAPSLMYENELAAEVTAPSTAPDAISPAKSKQVSTTSAEPWLLHRSLIERPCKVDRAAGSYLFLTDGRQILDACGGAAVAVIGHGNEEVVGAVASQMARVSYVHTLAYTTESAEELARCILQRDGSEASFDHGLVKAFFVGSGSEANDIAMKCARQYWFEKGQPQRRHFVSRRQGYHGNTIATMSVSTVPGRKAPYHDILLPHVSHVSPADMYHGMWDGETESEFVTRLLGEIEDEFLKVGPENIVSFIAETVVGAALGSMPAPTGYWPGVRALCDKYGILLHLDEVMCGSGRTGTYFAFEQEGIQPDIVTIGKGLGGGYAPIASMLINQKIVDGLKQGTSAFNHGQTYQAHPVSCAAALAVQKVMKRDGLVATCARKGERLGQLLATAFQDCEYVGDIRGRGLFRSVEFMEDTEKKIPFPKSVGFGVRVQGAAFNMGVAVYPGAGTVDGVQGDHVLFAPPYTASDEEMETAVWTVRRAYDEVVKFVKTEGLLMASQKSRL</sequence>
<dbReference type="GO" id="GO:0030170">
    <property type="term" value="F:pyridoxal phosphate binding"/>
    <property type="evidence" value="ECO:0007669"/>
    <property type="project" value="InterPro"/>
</dbReference>
<dbReference type="EMBL" id="LKCW01000039">
    <property type="protein sequence ID" value="KPM42998.1"/>
    <property type="molecule type" value="Genomic_DNA"/>
</dbReference>
<dbReference type="Gene3D" id="3.90.1150.10">
    <property type="entry name" value="Aspartate Aminotransferase, domain 1"/>
    <property type="match status" value="1"/>
</dbReference>
<dbReference type="CDD" id="cd00610">
    <property type="entry name" value="OAT_like"/>
    <property type="match status" value="1"/>
</dbReference>
<keyword evidence="4" id="KW-0032">Aminotransferase</keyword>
<reference evidence="4 5" key="1">
    <citation type="submission" date="2015-09" db="EMBL/GenBank/DDBJ databases">
        <title>Draft genome of a European isolate of the apple canker pathogen Neonectria ditissima.</title>
        <authorList>
            <person name="Gomez-Cortecero A."/>
            <person name="Harrison R.J."/>
            <person name="Armitage A.D."/>
        </authorList>
    </citation>
    <scope>NUCLEOTIDE SEQUENCE [LARGE SCALE GENOMIC DNA]</scope>
    <source>
        <strain evidence="4 5">R09/05</strain>
    </source>
</reference>
<dbReference type="PANTHER" id="PTHR43094">
    <property type="entry name" value="AMINOTRANSFERASE"/>
    <property type="match status" value="1"/>
</dbReference>
<keyword evidence="2 3" id="KW-0663">Pyridoxal phosphate</keyword>
<evidence type="ECO:0000256" key="1">
    <source>
        <dbReference type="ARBA" id="ARBA00008954"/>
    </source>
</evidence>
<dbReference type="NCBIfam" id="NF005685">
    <property type="entry name" value="PRK07483.1"/>
    <property type="match status" value="1"/>
</dbReference>
<dbReference type="Proteomes" id="UP000050424">
    <property type="component" value="Unassembled WGS sequence"/>
</dbReference>
<keyword evidence="5" id="KW-1185">Reference proteome</keyword>
<dbReference type="InterPro" id="IPR015421">
    <property type="entry name" value="PyrdxlP-dep_Trfase_major"/>
</dbReference>
<dbReference type="STRING" id="78410.A0A0P7BHR3"/>
<dbReference type="GO" id="GO:0005829">
    <property type="term" value="C:cytosol"/>
    <property type="evidence" value="ECO:0007669"/>
    <property type="project" value="TreeGrafter"/>
</dbReference>
<accession>A0A0P7BHR3</accession>
<dbReference type="GO" id="GO:0008483">
    <property type="term" value="F:transaminase activity"/>
    <property type="evidence" value="ECO:0007669"/>
    <property type="project" value="UniProtKB-KW"/>
</dbReference>
<evidence type="ECO:0000256" key="2">
    <source>
        <dbReference type="ARBA" id="ARBA00022898"/>
    </source>
</evidence>
<comment type="similarity">
    <text evidence="1 3">Belongs to the class-III pyridoxal-phosphate-dependent aminotransferase family.</text>
</comment>
<dbReference type="SUPFAM" id="SSF53383">
    <property type="entry name" value="PLP-dependent transferases"/>
    <property type="match status" value="1"/>
</dbReference>
<name>A0A0P7BHR3_9HYPO</name>
<keyword evidence="4" id="KW-0808">Transferase</keyword>
<protein>
    <submittedName>
        <fullName evidence="4">Putative aminotransferase</fullName>
    </submittedName>
</protein>
<dbReference type="Pfam" id="PF00202">
    <property type="entry name" value="Aminotran_3"/>
    <property type="match status" value="1"/>
</dbReference>
<dbReference type="InterPro" id="IPR015424">
    <property type="entry name" value="PyrdxlP-dep_Trfase"/>
</dbReference>
<gene>
    <name evidence="4" type="ORF">AK830_g3512</name>
</gene>
<dbReference type="OrthoDB" id="5419315at2759"/>
<dbReference type="PIRSF" id="PIRSF000521">
    <property type="entry name" value="Transaminase_4ab_Lys_Orn"/>
    <property type="match status" value="1"/>
</dbReference>
<dbReference type="AlphaFoldDB" id="A0A0P7BHR3"/>
<evidence type="ECO:0000313" key="4">
    <source>
        <dbReference type="EMBL" id="KPM42998.1"/>
    </source>
</evidence>
<evidence type="ECO:0000256" key="3">
    <source>
        <dbReference type="RuleBase" id="RU003560"/>
    </source>
</evidence>
<organism evidence="4 5">
    <name type="scientific">Neonectria ditissima</name>
    <dbReference type="NCBI Taxonomy" id="78410"/>
    <lineage>
        <taxon>Eukaryota</taxon>
        <taxon>Fungi</taxon>
        <taxon>Dikarya</taxon>
        <taxon>Ascomycota</taxon>
        <taxon>Pezizomycotina</taxon>
        <taxon>Sordariomycetes</taxon>
        <taxon>Hypocreomycetidae</taxon>
        <taxon>Hypocreales</taxon>
        <taxon>Nectriaceae</taxon>
        <taxon>Neonectria</taxon>
    </lineage>
</organism>
<dbReference type="Gene3D" id="3.40.640.10">
    <property type="entry name" value="Type I PLP-dependent aspartate aminotransferase-like (Major domain)"/>
    <property type="match status" value="1"/>
</dbReference>
<comment type="caution">
    <text evidence="4">The sequence shown here is derived from an EMBL/GenBank/DDBJ whole genome shotgun (WGS) entry which is preliminary data.</text>
</comment>
<dbReference type="InterPro" id="IPR015422">
    <property type="entry name" value="PyrdxlP-dep_Trfase_small"/>
</dbReference>